<evidence type="ECO:0000256" key="7">
    <source>
        <dbReference type="ARBA" id="ARBA00023065"/>
    </source>
</evidence>
<dbReference type="InterPro" id="IPR028082">
    <property type="entry name" value="Peripla_BP_I"/>
</dbReference>
<dbReference type="PANTHER" id="PTHR18966">
    <property type="entry name" value="IONOTROPIC GLUTAMATE RECEPTOR"/>
    <property type="match status" value="1"/>
</dbReference>
<organism evidence="17 18">
    <name type="scientific">Forsythia ovata</name>
    <dbReference type="NCBI Taxonomy" id="205694"/>
    <lineage>
        <taxon>Eukaryota</taxon>
        <taxon>Viridiplantae</taxon>
        <taxon>Streptophyta</taxon>
        <taxon>Embryophyta</taxon>
        <taxon>Tracheophyta</taxon>
        <taxon>Spermatophyta</taxon>
        <taxon>Magnoliopsida</taxon>
        <taxon>eudicotyledons</taxon>
        <taxon>Gunneridae</taxon>
        <taxon>Pentapetalae</taxon>
        <taxon>asterids</taxon>
        <taxon>lamiids</taxon>
        <taxon>Lamiales</taxon>
        <taxon>Oleaceae</taxon>
        <taxon>Forsythieae</taxon>
        <taxon>Forsythia</taxon>
    </lineage>
</organism>
<feature type="transmembrane region" description="Helical" evidence="14">
    <location>
        <begin position="587"/>
        <end position="605"/>
    </location>
</feature>
<evidence type="ECO:0000256" key="14">
    <source>
        <dbReference type="SAM" id="Phobius"/>
    </source>
</evidence>
<dbReference type="Pfam" id="PF00060">
    <property type="entry name" value="Lig_chan"/>
    <property type="match status" value="1"/>
</dbReference>
<proteinExistence type="inferred from homology"/>
<feature type="domain" description="Ionotropic glutamate receptor C-terminal" evidence="16">
    <location>
        <begin position="464"/>
        <end position="799"/>
    </location>
</feature>
<dbReference type="InterPro" id="IPR044440">
    <property type="entry name" value="GABAb_receptor_plant_PBP1"/>
</dbReference>
<dbReference type="FunFam" id="1.10.287.70:FF:000037">
    <property type="entry name" value="Glutamate receptor"/>
    <property type="match status" value="1"/>
</dbReference>
<evidence type="ECO:0000256" key="9">
    <source>
        <dbReference type="ARBA" id="ARBA00023170"/>
    </source>
</evidence>
<dbReference type="SUPFAM" id="SSF53822">
    <property type="entry name" value="Periplasmic binding protein-like I"/>
    <property type="match status" value="1"/>
</dbReference>
<dbReference type="InterPro" id="IPR017103">
    <property type="entry name" value="Iontropic_Glu_rcpt_pln"/>
</dbReference>
<dbReference type="SMART" id="SM00079">
    <property type="entry name" value="PBPe"/>
    <property type="match status" value="1"/>
</dbReference>
<dbReference type="GO" id="GO:0016020">
    <property type="term" value="C:membrane"/>
    <property type="evidence" value="ECO:0007669"/>
    <property type="project" value="UniProtKB-SubCell"/>
</dbReference>
<dbReference type="CDD" id="cd13686">
    <property type="entry name" value="GluR_Plant"/>
    <property type="match status" value="1"/>
</dbReference>
<keyword evidence="5 15" id="KW-0732">Signal</keyword>
<evidence type="ECO:0000256" key="10">
    <source>
        <dbReference type="ARBA" id="ARBA00023180"/>
    </source>
</evidence>
<comment type="subcellular location">
    <subcellularLocation>
        <location evidence="1">Membrane</location>
        <topology evidence="1">Multi-pass membrane protein</topology>
    </subcellularLocation>
</comment>
<dbReference type="CDD" id="cd19990">
    <property type="entry name" value="PBP1_GABAb_receptor_plant"/>
    <property type="match status" value="1"/>
</dbReference>
<evidence type="ECO:0000256" key="13">
    <source>
        <dbReference type="PIRNR" id="PIRNR037090"/>
    </source>
</evidence>
<name>A0ABD1RJP0_9LAMI</name>
<comment type="function">
    <text evidence="13">Glutamate-gated receptor that probably acts as non-selective cation channel.</text>
</comment>
<dbReference type="PIRSF" id="PIRSF037090">
    <property type="entry name" value="Iontro_Glu-like_rcpt_pln"/>
    <property type="match status" value="1"/>
</dbReference>
<evidence type="ECO:0000256" key="3">
    <source>
        <dbReference type="ARBA" id="ARBA00022448"/>
    </source>
</evidence>
<evidence type="ECO:0000256" key="11">
    <source>
        <dbReference type="ARBA" id="ARBA00023286"/>
    </source>
</evidence>
<keyword evidence="8 13" id="KW-0472">Membrane</keyword>
<evidence type="ECO:0000256" key="15">
    <source>
        <dbReference type="SAM" id="SignalP"/>
    </source>
</evidence>
<evidence type="ECO:0000313" key="18">
    <source>
        <dbReference type="Proteomes" id="UP001604277"/>
    </source>
</evidence>
<keyword evidence="10" id="KW-0325">Glycoprotein</keyword>
<dbReference type="InterPro" id="IPR015683">
    <property type="entry name" value="Ionotropic_Glu_rcpt"/>
</dbReference>
<evidence type="ECO:0000256" key="2">
    <source>
        <dbReference type="ARBA" id="ARBA00008685"/>
    </source>
</evidence>
<feature type="signal peptide" evidence="15">
    <location>
        <begin position="1"/>
        <end position="17"/>
    </location>
</feature>
<dbReference type="GO" id="GO:0034220">
    <property type="term" value="P:monoatomic ion transmembrane transport"/>
    <property type="evidence" value="ECO:0007669"/>
    <property type="project" value="UniProtKB-KW"/>
</dbReference>
<dbReference type="Gene3D" id="3.40.190.10">
    <property type="entry name" value="Periplasmic binding protein-like II"/>
    <property type="match status" value="1"/>
</dbReference>
<dbReference type="AlphaFoldDB" id="A0ABD1RJP0"/>
<dbReference type="Gene3D" id="3.40.50.2300">
    <property type="match status" value="2"/>
</dbReference>
<feature type="transmembrane region" description="Helical" evidence="14">
    <location>
        <begin position="647"/>
        <end position="665"/>
    </location>
</feature>
<dbReference type="InterPro" id="IPR001320">
    <property type="entry name" value="Iontro_rcpt_C"/>
</dbReference>
<evidence type="ECO:0000256" key="12">
    <source>
        <dbReference type="ARBA" id="ARBA00023303"/>
    </source>
</evidence>
<dbReference type="InterPro" id="IPR001828">
    <property type="entry name" value="ANF_lig-bd_rcpt"/>
</dbReference>
<evidence type="ECO:0000256" key="8">
    <source>
        <dbReference type="ARBA" id="ARBA00023136"/>
    </source>
</evidence>
<keyword evidence="6 14" id="KW-1133">Transmembrane helix</keyword>
<evidence type="ECO:0000256" key="1">
    <source>
        <dbReference type="ARBA" id="ARBA00004141"/>
    </source>
</evidence>
<comment type="caution">
    <text evidence="17">The sequence shown here is derived from an EMBL/GenBank/DDBJ whole genome shotgun (WGS) entry which is preliminary data.</text>
</comment>
<dbReference type="SUPFAM" id="SSF53850">
    <property type="entry name" value="Periplasmic binding protein-like II"/>
    <property type="match status" value="1"/>
</dbReference>
<feature type="chain" id="PRO_5044879840" description="Glutamate receptor" evidence="15">
    <location>
        <begin position="18"/>
        <end position="934"/>
    </location>
</feature>
<keyword evidence="4 14" id="KW-0812">Transmembrane</keyword>
<evidence type="ECO:0000313" key="17">
    <source>
        <dbReference type="EMBL" id="KAL2488386.1"/>
    </source>
</evidence>
<evidence type="ECO:0000256" key="5">
    <source>
        <dbReference type="ARBA" id="ARBA00022729"/>
    </source>
</evidence>
<dbReference type="FunFam" id="3.40.190.10:FF:000054">
    <property type="entry name" value="Glutamate receptor"/>
    <property type="match status" value="1"/>
</dbReference>
<accession>A0ABD1RJP0</accession>
<dbReference type="Gene3D" id="3.80.10.10">
    <property type="entry name" value="Ribonuclease Inhibitor"/>
    <property type="match status" value="1"/>
</dbReference>
<dbReference type="Gene3D" id="1.10.287.70">
    <property type="match status" value="1"/>
</dbReference>
<gene>
    <name evidence="17" type="ORF">Fot_41678</name>
</gene>
<keyword evidence="11 13" id="KW-1071">Ligand-gated ion channel</keyword>
<evidence type="ECO:0000256" key="6">
    <source>
        <dbReference type="ARBA" id="ARBA00022989"/>
    </source>
</evidence>
<reference evidence="18" key="1">
    <citation type="submission" date="2024-07" db="EMBL/GenBank/DDBJ databases">
        <title>Two chromosome-level genome assemblies of Korean endemic species Abeliophyllum distichum and Forsythia ovata (Oleaceae).</title>
        <authorList>
            <person name="Jang H."/>
        </authorList>
    </citation>
    <scope>NUCLEOTIDE SEQUENCE [LARGE SCALE GENOMIC DNA]</scope>
</reference>
<sequence length="934" mass="105090">MKIHGFILFLLFCEFHGQPYPDELKNSKRILNASEDSNQELSTIKIGLILDSKSWVGKVVLSCITMAISDFYMLNGQYKTRIALETRNLSGEPLHSIAAAFDLLENAEARAIIIPEMSSEELFLAALCDKANVPLLSVSSISSFNEHPYFLQLAQDETTQFNGVAALLRAFKWRTVVFIYEDAADTRQILSHIHDTFRDNDVDTVHDIGITLRATDDQIIKKLHNLRAMRTSTIIVHASVYLASQIFKNAKTLEMMSGNFAWIVTSKTMNLLDFQDSAVFETIQGVVGLKSYIPASSKLRDFTWRWRREFQLSQIDLEIRGLNVFGLWAYDAIWALAEAIERASVDIFPNRGEGFGLNLTGLAPIRVSNIGSALLSKIGSIKFTGLGGEFQLRNAKLVHETYEIVNVIGNLGKRVGFWKPACGLTKEIYPFTNSCSSNSLETIIWPGFSKTAPKGWLVQVDGKRFRIGIPANSRFNELVGLHKDEQTKEATVSGFCVDVFSSAIERLNRSMFYEFIPFYNHNGSYSDLVYQVYLQTFDAAVGDITITSNRSQYVDFTLPYTELGVGMVARVDNKDPWFFLKPLSVDLWITSAGFFILTGFIVWFIEHPTNEEFQGSVAWQIGTIVWFAASSLVYANREKLRSNLSRFVVGVWFFVVLILTSSYTANLSSLLTVERIRLTKNDYIGYSANSIVKGLIVNNLNFQDNRLKSYKTLDEYDRALREGSKNGGIDAIIEEIPYLKLFMAMYPHDYNMIDSSETTNGFAFAFPKGSPLVQEMSSEIAKLREEGILLEIEKKWFRSQTSPLSLDTEPPTTKTLDINSFSLKYTPEPLDAFAYFEFGWKHVFGFYFELSLSSLQDFNVSGNALTGEIPNFLSGFPTSAFEKNSVLCGVLLEKYKLVSSDPTRPGAMALPLSPWSTVVSSPNSMSVETKPLVR</sequence>
<feature type="transmembrane region" description="Helical" evidence="14">
    <location>
        <begin position="617"/>
        <end position="635"/>
    </location>
</feature>
<dbReference type="Pfam" id="PF00497">
    <property type="entry name" value="SBP_bac_3"/>
    <property type="match status" value="1"/>
</dbReference>
<dbReference type="Proteomes" id="UP001604277">
    <property type="component" value="Unassembled WGS sequence"/>
</dbReference>
<dbReference type="InterPro" id="IPR001638">
    <property type="entry name" value="Solute-binding_3/MltF_N"/>
</dbReference>
<protein>
    <recommendedName>
        <fullName evidence="13">Glutamate receptor</fullName>
    </recommendedName>
</protein>
<keyword evidence="7 13" id="KW-0406">Ion transport</keyword>
<keyword evidence="9 13" id="KW-0675">Receptor</keyword>
<keyword evidence="3 13" id="KW-0813">Transport</keyword>
<dbReference type="InterPro" id="IPR032675">
    <property type="entry name" value="LRR_dom_sf"/>
</dbReference>
<dbReference type="Pfam" id="PF01094">
    <property type="entry name" value="ANF_receptor"/>
    <property type="match status" value="1"/>
</dbReference>
<evidence type="ECO:0000259" key="16">
    <source>
        <dbReference type="SMART" id="SM00079"/>
    </source>
</evidence>
<keyword evidence="18" id="KW-1185">Reference proteome</keyword>
<keyword evidence="12 13" id="KW-0407">Ion channel</keyword>
<dbReference type="EMBL" id="JBFOLJ010000012">
    <property type="protein sequence ID" value="KAL2488386.1"/>
    <property type="molecule type" value="Genomic_DNA"/>
</dbReference>
<comment type="similarity">
    <text evidence="2 13">Belongs to the glutamate-gated ion channel (TC 1.A.10.1) family.</text>
</comment>
<evidence type="ECO:0000256" key="4">
    <source>
        <dbReference type="ARBA" id="ARBA00022692"/>
    </source>
</evidence>